<dbReference type="InterPro" id="IPR036869">
    <property type="entry name" value="J_dom_sf"/>
</dbReference>
<accession>A0A0D3ESZ1</accession>
<dbReference type="GO" id="GO:0005783">
    <property type="term" value="C:endoplasmic reticulum"/>
    <property type="evidence" value="ECO:0007669"/>
    <property type="project" value="UniProtKB-ARBA"/>
</dbReference>
<dbReference type="eggNOG" id="KOG0691">
    <property type="taxonomic scope" value="Eukaryota"/>
</dbReference>
<keyword evidence="4" id="KW-1185">Reference proteome</keyword>
<dbReference type="SMART" id="SM00271">
    <property type="entry name" value="DnaJ"/>
    <property type="match status" value="1"/>
</dbReference>
<sequence>MASHYQAATLIASPSYPNAIAWSTENLVAVASGHLITILNPSALEGPRELVVLRPSDPFPIGVVNREVNFSCDKLKVTLDIDRSCLLAVCTVDGHVKLYRSPFCEFCDEWVEVADISRLLFKFYKGIEFGENDGPSSLPQEKENTEQNQQVMCIGKLQEPVLSMGTERRKRKPARFEGFVYHEDNGGVDAPKDADFLLDPISNLKKKTLKKRSVDAPKDVDFISDPSNLKKKTSEKDDVDDPKDADFSLDPISNLKKNTLKKVTRPGLDYAVRNGQGNTQNIQTPSYCNGEDKSLPLITAKQYSCREALLSSLVVAWSPVLPSPDRSSYFTGNWCILAVGCKSGSVSFWKIHKPEYYTIDIGMVTRDPMLIGVVQAHLSWVTAISWELFSLGSSKPLLLLATGCSDGSSKIWLGDIEGLNQCTCAKEVPLTLVAELTEVSDRCYGLALAPGELMIAVVRSLDSNLLNQMYQARTQKAVVEFIWIGGQFLGIPLDNSVILSLQSAALSETNFLWWGSNIFWSLKKYENCETVLVLWDLIAALQGFKKSAPTFLETLMHKWVSGLFSDDPHCASIDIPSHSIHNMSKVSSRKLHLLNIVCRKVMLSDQPQYSPGAEKGNDVMADLWNNLLVRSERELQERLVAFTFAAVLNRTAYLLKGAPAENSWFPVGVAQMDSWASMNDGEVRDELKFLRTRINDLGDRINSVCEYSVEEYCTYCKAPVPFESADVAMCSGSNPATPPAEAHKLSRCTASMRLCPVLQPTWHCACCGRTVDKLLPEIFFTMPTSFWDVTHGNESLDLSAPAVPFCPFCGILLQRIKPEFLLSVSPAKLVHPDKNPDNPDAERRFKELGEAYQILSDPVRKDSYDKHGKEGLPQDNMIDPTAVFGMLFGSDYFEDYVGQFALASVASVEIEEESDNTEARARIQDKIKELQTEREQKLVQSLKDRLQPYVDGMQDEFGDWAGAEAQRLSQAAFGEAMLHTIGYIYARQAARELGKSKMYMGVPFIAEWVRDKGHHVKSQVNAAAGAISLIQLQEGIKKIEGDDKEGQLMKSIEEKKDAMLNSLWKINVVDIESTLSRVCQAVLRENTVSKDVLKVRARGLKKLGTIFQLIW</sequence>
<dbReference type="AlphaFoldDB" id="A0A0D3ESZ1"/>
<dbReference type="FunFam" id="2.130.10.10:FF:001618">
    <property type="entry name" value="Transducin/WD40 repeat-like superfamily protein"/>
    <property type="match status" value="1"/>
</dbReference>
<dbReference type="InterPro" id="IPR015943">
    <property type="entry name" value="WD40/YVTN_repeat-like_dom_sf"/>
</dbReference>
<dbReference type="Pfam" id="PF14308">
    <property type="entry name" value="DnaJ-X"/>
    <property type="match status" value="1"/>
</dbReference>
<dbReference type="SUPFAM" id="SSF50978">
    <property type="entry name" value="WD40 repeat-like"/>
    <property type="match status" value="1"/>
</dbReference>
<dbReference type="Gramene" id="OBART01G27860.1">
    <property type="protein sequence ID" value="OBART01G27860.1"/>
    <property type="gene ID" value="OBART01G27860"/>
</dbReference>
<protein>
    <recommendedName>
        <fullName evidence="2">J domain-containing protein</fullName>
    </recommendedName>
</protein>
<dbReference type="GO" id="GO:0004402">
    <property type="term" value="F:histone acetyltransferase activity"/>
    <property type="evidence" value="ECO:0007669"/>
    <property type="project" value="InterPro"/>
</dbReference>
<dbReference type="PaxDb" id="65489-OBART01G27860.1"/>
<feature type="domain" description="J" evidence="2">
    <location>
        <begin position="791"/>
        <end position="868"/>
    </location>
</feature>
<dbReference type="Proteomes" id="UP000026960">
    <property type="component" value="Chromosome 1"/>
</dbReference>
<dbReference type="Gramene" id="OBART01G27860.2">
    <property type="protein sequence ID" value="OBART01G27860.2"/>
    <property type="gene ID" value="OBART01G27860"/>
</dbReference>
<feature type="region of interest" description="Disordered" evidence="1">
    <location>
        <begin position="220"/>
        <end position="245"/>
    </location>
</feature>
<dbReference type="PROSITE" id="PS50076">
    <property type="entry name" value="DNAJ_2"/>
    <property type="match status" value="1"/>
</dbReference>
<organism evidence="3">
    <name type="scientific">Oryza barthii</name>
    <dbReference type="NCBI Taxonomy" id="65489"/>
    <lineage>
        <taxon>Eukaryota</taxon>
        <taxon>Viridiplantae</taxon>
        <taxon>Streptophyta</taxon>
        <taxon>Embryophyta</taxon>
        <taxon>Tracheophyta</taxon>
        <taxon>Spermatophyta</taxon>
        <taxon>Magnoliopsida</taxon>
        <taxon>Liliopsida</taxon>
        <taxon>Poales</taxon>
        <taxon>Poaceae</taxon>
        <taxon>BOP clade</taxon>
        <taxon>Oryzoideae</taxon>
        <taxon>Oryzeae</taxon>
        <taxon>Oryzinae</taxon>
        <taxon>Oryza</taxon>
    </lineage>
</organism>
<dbReference type="PROSITE" id="PS00636">
    <property type="entry name" value="DNAJ_1"/>
    <property type="match status" value="1"/>
</dbReference>
<dbReference type="EnsemblPlants" id="OBART01G27860.1">
    <property type="protein sequence ID" value="OBART01G27860.1"/>
    <property type="gene ID" value="OBART01G27860"/>
</dbReference>
<dbReference type="HOGENOM" id="CLU_004214_0_0_1"/>
<dbReference type="InterPro" id="IPR001623">
    <property type="entry name" value="DnaJ_domain"/>
</dbReference>
<evidence type="ECO:0000256" key="1">
    <source>
        <dbReference type="SAM" id="MobiDB-lite"/>
    </source>
</evidence>
<dbReference type="SUPFAM" id="SSF46565">
    <property type="entry name" value="Chaperone J-domain"/>
    <property type="match status" value="1"/>
</dbReference>
<dbReference type="PANTHER" id="PTHR15496">
    <property type="entry name" value="GENERAL TRANSCRIPTION FACTOR 3C POLYPEPTIDE 4 FAMILY"/>
    <property type="match status" value="1"/>
</dbReference>
<dbReference type="PANTHER" id="PTHR15496:SF2">
    <property type="entry name" value="GENERAL TRANSCRIPTION FACTOR 3C POLYPEPTIDE 4"/>
    <property type="match status" value="1"/>
</dbReference>
<proteinExistence type="predicted"/>
<feature type="compositionally biased region" description="Basic and acidic residues" evidence="1">
    <location>
        <begin position="232"/>
        <end position="245"/>
    </location>
</feature>
<dbReference type="Gene3D" id="2.130.10.10">
    <property type="entry name" value="YVTN repeat-like/Quinoprotein amine dehydrogenase"/>
    <property type="match status" value="1"/>
</dbReference>
<dbReference type="CDD" id="cd06257">
    <property type="entry name" value="DnaJ"/>
    <property type="match status" value="1"/>
</dbReference>
<name>A0A0D3ESZ1_9ORYZ</name>
<dbReference type="GO" id="GO:0006384">
    <property type="term" value="P:transcription initiation at RNA polymerase III promoter"/>
    <property type="evidence" value="ECO:0007669"/>
    <property type="project" value="InterPro"/>
</dbReference>
<reference evidence="3" key="1">
    <citation type="journal article" date="2009" name="Rice">
        <title>De Novo Next Generation Sequencing of Plant Genomes.</title>
        <authorList>
            <person name="Rounsley S."/>
            <person name="Marri P.R."/>
            <person name="Yu Y."/>
            <person name="He R."/>
            <person name="Sisneros N."/>
            <person name="Goicoechea J.L."/>
            <person name="Lee S.J."/>
            <person name="Angelova A."/>
            <person name="Kudrna D."/>
            <person name="Luo M."/>
            <person name="Affourtit J."/>
            <person name="Desany B."/>
            <person name="Knight J."/>
            <person name="Niazi F."/>
            <person name="Egholm M."/>
            <person name="Wing R.A."/>
        </authorList>
    </citation>
    <scope>NUCLEOTIDE SEQUENCE [LARGE SCALE GENOMIC DNA]</scope>
    <source>
        <strain evidence="3">IRGC 105608</strain>
    </source>
</reference>
<evidence type="ECO:0000259" key="2">
    <source>
        <dbReference type="PROSITE" id="PS50076"/>
    </source>
</evidence>
<dbReference type="InterPro" id="IPR036322">
    <property type="entry name" value="WD40_repeat_dom_sf"/>
</dbReference>
<reference evidence="3" key="2">
    <citation type="submission" date="2015-03" db="UniProtKB">
        <authorList>
            <consortium name="EnsemblPlants"/>
        </authorList>
    </citation>
    <scope>IDENTIFICATION</scope>
</reference>
<dbReference type="GO" id="GO:0000127">
    <property type="term" value="C:transcription factor TFIIIC complex"/>
    <property type="evidence" value="ECO:0007669"/>
    <property type="project" value="InterPro"/>
</dbReference>
<dbReference type="InterPro" id="IPR044230">
    <property type="entry name" value="GTF3C4"/>
</dbReference>
<dbReference type="InterPro" id="IPR026894">
    <property type="entry name" value="DnaJ_X"/>
</dbReference>
<dbReference type="EnsemblPlants" id="OBART01G27860.2">
    <property type="protein sequence ID" value="OBART01G27860.2"/>
    <property type="gene ID" value="OBART01G27860"/>
</dbReference>
<dbReference type="PRINTS" id="PR00625">
    <property type="entry name" value="JDOMAIN"/>
</dbReference>
<dbReference type="Gene3D" id="1.10.287.110">
    <property type="entry name" value="DnaJ domain"/>
    <property type="match status" value="1"/>
</dbReference>
<evidence type="ECO:0000313" key="3">
    <source>
        <dbReference type="EnsemblPlants" id="OBART01G27860.2"/>
    </source>
</evidence>
<evidence type="ECO:0000313" key="4">
    <source>
        <dbReference type="Proteomes" id="UP000026960"/>
    </source>
</evidence>
<dbReference type="Pfam" id="PF00226">
    <property type="entry name" value="DnaJ"/>
    <property type="match status" value="1"/>
</dbReference>
<dbReference type="InterPro" id="IPR018253">
    <property type="entry name" value="DnaJ_domain_CS"/>
</dbReference>